<keyword evidence="4" id="KW-0812">Transmembrane</keyword>
<proteinExistence type="predicted"/>
<dbReference type="EMBL" id="BTSX01000001">
    <property type="protein sequence ID" value="GMS79284.1"/>
    <property type="molecule type" value="Genomic_DNA"/>
</dbReference>
<evidence type="ECO:0000256" key="3">
    <source>
        <dbReference type="SAM" id="MobiDB-lite"/>
    </source>
</evidence>
<dbReference type="PANTHER" id="PTHR11829:SF343">
    <property type="entry name" value="FORK-HEAD DOMAIN-CONTAINING PROTEIN"/>
    <property type="match status" value="1"/>
</dbReference>
<dbReference type="AlphaFoldDB" id="A0AAV5SGW6"/>
<organism evidence="6 7">
    <name type="scientific">Pristionchus entomophagus</name>
    <dbReference type="NCBI Taxonomy" id="358040"/>
    <lineage>
        <taxon>Eukaryota</taxon>
        <taxon>Metazoa</taxon>
        <taxon>Ecdysozoa</taxon>
        <taxon>Nematoda</taxon>
        <taxon>Chromadorea</taxon>
        <taxon>Rhabditida</taxon>
        <taxon>Rhabditina</taxon>
        <taxon>Diplogasteromorpha</taxon>
        <taxon>Diplogasteroidea</taxon>
        <taxon>Neodiplogasteridae</taxon>
        <taxon>Pristionchus</taxon>
    </lineage>
</organism>
<evidence type="ECO:0000256" key="2">
    <source>
        <dbReference type="PROSITE-ProRule" id="PRU00089"/>
    </source>
</evidence>
<evidence type="ECO:0000313" key="6">
    <source>
        <dbReference type="EMBL" id="GMS79284.1"/>
    </source>
</evidence>
<dbReference type="SMART" id="SM00339">
    <property type="entry name" value="FH"/>
    <property type="match status" value="1"/>
</dbReference>
<dbReference type="SUPFAM" id="SSF46785">
    <property type="entry name" value="Winged helix' DNA-binding domain"/>
    <property type="match status" value="1"/>
</dbReference>
<dbReference type="Gene3D" id="1.10.10.10">
    <property type="entry name" value="Winged helix-like DNA-binding domain superfamily/Winged helix DNA-binding domain"/>
    <property type="match status" value="1"/>
</dbReference>
<evidence type="ECO:0000256" key="1">
    <source>
        <dbReference type="ARBA" id="ARBA00023125"/>
    </source>
</evidence>
<reference evidence="6" key="1">
    <citation type="submission" date="2023-10" db="EMBL/GenBank/DDBJ databases">
        <title>Genome assembly of Pristionchus species.</title>
        <authorList>
            <person name="Yoshida K."/>
            <person name="Sommer R.J."/>
        </authorList>
    </citation>
    <scope>NUCLEOTIDE SEQUENCE</scope>
    <source>
        <strain evidence="6">RS0144</strain>
    </source>
</reference>
<dbReference type="GO" id="GO:0000978">
    <property type="term" value="F:RNA polymerase II cis-regulatory region sequence-specific DNA binding"/>
    <property type="evidence" value="ECO:0007669"/>
    <property type="project" value="TreeGrafter"/>
</dbReference>
<dbReference type="GO" id="GO:0000981">
    <property type="term" value="F:DNA-binding transcription factor activity, RNA polymerase II-specific"/>
    <property type="evidence" value="ECO:0007669"/>
    <property type="project" value="TreeGrafter"/>
</dbReference>
<dbReference type="GO" id="GO:0030154">
    <property type="term" value="P:cell differentiation"/>
    <property type="evidence" value="ECO:0007669"/>
    <property type="project" value="TreeGrafter"/>
</dbReference>
<dbReference type="GO" id="GO:0005634">
    <property type="term" value="C:nucleus"/>
    <property type="evidence" value="ECO:0007669"/>
    <property type="project" value="UniProtKB-SubCell"/>
</dbReference>
<accession>A0AAV5SGW6</accession>
<gene>
    <name evidence="6" type="ORF">PENTCL1PPCAC_1459</name>
</gene>
<protein>
    <recommendedName>
        <fullName evidence="5">Fork-head domain-containing protein</fullName>
    </recommendedName>
</protein>
<name>A0AAV5SGW6_9BILA</name>
<keyword evidence="7" id="KW-1185">Reference proteome</keyword>
<dbReference type="InterPro" id="IPR036388">
    <property type="entry name" value="WH-like_DNA-bd_sf"/>
</dbReference>
<dbReference type="InterPro" id="IPR036390">
    <property type="entry name" value="WH_DNA-bd_sf"/>
</dbReference>
<feature type="non-terminal residue" evidence="6">
    <location>
        <position position="1"/>
    </location>
</feature>
<comment type="subcellular location">
    <subcellularLocation>
        <location evidence="2">Nucleus</location>
    </subcellularLocation>
</comment>
<dbReference type="Pfam" id="PF00250">
    <property type="entry name" value="Forkhead"/>
    <property type="match status" value="1"/>
</dbReference>
<feature type="transmembrane region" description="Helical" evidence="4">
    <location>
        <begin position="167"/>
        <end position="187"/>
    </location>
</feature>
<evidence type="ECO:0000256" key="4">
    <source>
        <dbReference type="SAM" id="Phobius"/>
    </source>
</evidence>
<dbReference type="GO" id="GO:0009653">
    <property type="term" value="P:anatomical structure morphogenesis"/>
    <property type="evidence" value="ECO:0007669"/>
    <property type="project" value="TreeGrafter"/>
</dbReference>
<feature type="region of interest" description="Disordered" evidence="3">
    <location>
        <begin position="73"/>
        <end position="100"/>
    </location>
</feature>
<evidence type="ECO:0000313" key="7">
    <source>
        <dbReference type="Proteomes" id="UP001432027"/>
    </source>
</evidence>
<dbReference type="InterPro" id="IPR050211">
    <property type="entry name" value="FOX_domain-containing"/>
</dbReference>
<dbReference type="PANTHER" id="PTHR11829">
    <property type="entry name" value="FORKHEAD BOX PROTEIN"/>
    <property type="match status" value="1"/>
</dbReference>
<keyword evidence="2" id="KW-0539">Nucleus</keyword>
<keyword evidence="4" id="KW-1133">Transmembrane helix</keyword>
<feature type="DNA-binding region" description="Fork-head" evidence="2">
    <location>
        <begin position="98"/>
        <end position="164"/>
    </location>
</feature>
<feature type="compositionally biased region" description="Basic and acidic residues" evidence="3">
    <location>
        <begin position="73"/>
        <end position="92"/>
    </location>
</feature>
<dbReference type="InterPro" id="IPR001766">
    <property type="entry name" value="Fork_head_dom"/>
</dbReference>
<evidence type="ECO:0000259" key="5">
    <source>
        <dbReference type="PROSITE" id="PS50039"/>
    </source>
</evidence>
<dbReference type="PROSITE" id="PS50039">
    <property type="entry name" value="FORK_HEAD_3"/>
    <property type="match status" value="1"/>
</dbReference>
<dbReference type="Proteomes" id="UP001432027">
    <property type="component" value="Unassembled WGS sequence"/>
</dbReference>
<feature type="domain" description="Fork-head" evidence="5">
    <location>
        <begin position="98"/>
        <end position="164"/>
    </location>
</feature>
<keyword evidence="1 2" id="KW-0238">DNA-binding</keyword>
<comment type="caution">
    <text evidence="6">The sequence shown here is derived from an EMBL/GenBank/DDBJ whole genome shotgun (WGS) entry which is preliminary data.</text>
</comment>
<keyword evidence="4" id="KW-0472">Membrane</keyword>
<sequence>GAAPTAPAALPQGLYCYTAAPSSLHAPAIGVGLTIPEFDVPGSMPSNLENARTRTLLEEIRAAQRRLEQAEIRRVQEEQEAPARRAEQERNARARTKRPRHSDVRLITMSIQASQNKIRTSNGICQWIMNEFPYFRQDNRRLYRRWRLSIEGLLNSRSNLFVKIVGVPYRIVALSLSLSLAVMWLALNAFQRH</sequence>